<protein>
    <submittedName>
        <fullName evidence="1">Uncharacterized protein</fullName>
    </submittedName>
</protein>
<proteinExistence type="predicted"/>
<evidence type="ECO:0000313" key="1">
    <source>
        <dbReference type="EMBL" id="WMV30306.1"/>
    </source>
</evidence>
<sequence>MKRCIVEFADKCLNCQQVKVEHQRPGGMAQNIELPNWKWEMINMDFITGLLWSRIEHDSILVIVDRMTKSAHLLSVNTTFSAEDYSRLFIQEIVRVNLSTAFHPQTDSQEERTIQTLEDMLRACVINFKDEFGFIGPYLVHQAMEKVKIIQERFKTTQSRQKSYINVRRRDLEFEVDDWVHLKVSPMKGVMRFGKKWKLRPRYIGPYRISKTTENIGIKDNLSYEEIPIEILDRQVQKLRTKEIASVKVLFQNKFVEEATWEAEEDMKQRYPHLFSFREIPESVC</sequence>
<accession>A0AAF0TS28</accession>
<dbReference type="InterPro" id="IPR012337">
    <property type="entry name" value="RNaseH-like_sf"/>
</dbReference>
<dbReference type="AlphaFoldDB" id="A0AAF0TS28"/>
<reference evidence="1" key="1">
    <citation type="submission" date="2023-08" db="EMBL/GenBank/DDBJ databases">
        <title>A de novo genome assembly of Solanum verrucosum Schlechtendal, a Mexican diploid species geographically isolated from the other diploid A-genome species in potato relatives.</title>
        <authorList>
            <person name="Hosaka K."/>
        </authorList>
    </citation>
    <scope>NUCLEOTIDE SEQUENCE</scope>
    <source>
        <tissue evidence="1">Young leaves</tissue>
    </source>
</reference>
<dbReference type="GO" id="GO:0003676">
    <property type="term" value="F:nucleic acid binding"/>
    <property type="evidence" value="ECO:0007669"/>
    <property type="project" value="InterPro"/>
</dbReference>
<evidence type="ECO:0000313" key="2">
    <source>
        <dbReference type="Proteomes" id="UP001234989"/>
    </source>
</evidence>
<keyword evidence="2" id="KW-1185">Reference proteome</keyword>
<dbReference type="Proteomes" id="UP001234989">
    <property type="component" value="Chromosome 5"/>
</dbReference>
<dbReference type="PANTHER" id="PTHR45835">
    <property type="entry name" value="YALI0A06105P"/>
    <property type="match status" value="1"/>
</dbReference>
<organism evidence="1 2">
    <name type="scientific">Solanum verrucosum</name>
    <dbReference type="NCBI Taxonomy" id="315347"/>
    <lineage>
        <taxon>Eukaryota</taxon>
        <taxon>Viridiplantae</taxon>
        <taxon>Streptophyta</taxon>
        <taxon>Embryophyta</taxon>
        <taxon>Tracheophyta</taxon>
        <taxon>Spermatophyta</taxon>
        <taxon>Magnoliopsida</taxon>
        <taxon>eudicotyledons</taxon>
        <taxon>Gunneridae</taxon>
        <taxon>Pentapetalae</taxon>
        <taxon>asterids</taxon>
        <taxon>lamiids</taxon>
        <taxon>Solanales</taxon>
        <taxon>Solanaceae</taxon>
        <taxon>Solanoideae</taxon>
        <taxon>Solaneae</taxon>
        <taxon>Solanum</taxon>
    </lineage>
</organism>
<dbReference type="SUPFAM" id="SSF53098">
    <property type="entry name" value="Ribonuclease H-like"/>
    <property type="match status" value="1"/>
</dbReference>
<dbReference type="EMBL" id="CP133616">
    <property type="protein sequence ID" value="WMV30306.1"/>
    <property type="molecule type" value="Genomic_DNA"/>
</dbReference>
<gene>
    <name evidence="1" type="ORF">MTR67_023691</name>
</gene>
<dbReference type="Gene3D" id="3.30.420.10">
    <property type="entry name" value="Ribonuclease H-like superfamily/Ribonuclease H"/>
    <property type="match status" value="1"/>
</dbReference>
<dbReference type="InterPro" id="IPR036397">
    <property type="entry name" value="RNaseH_sf"/>
</dbReference>
<name>A0AAF0TS28_SOLVR</name>
<dbReference type="PANTHER" id="PTHR45835:SF91">
    <property type="entry name" value="RETROTRANSPOSON, TY3-GYPSY SUBCLASS-LIKE PROTEIN"/>
    <property type="match status" value="1"/>
</dbReference>